<dbReference type="AlphaFoldDB" id="A0AA36G0V5"/>
<feature type="signal peptide" evidence="1">
    <location>
        <begin position="1"/>
        <end position="19"/>
    </location>
</feature>
<comment type="caution">
    <text evidence="2">The sequence shown here is derived from an EMBL/GenBank/DDBJ whole genome shotgun (WGS) entry which is preliminary data.</text>
</comment>
<organism evidence="2 3">
    <name type="scientific">Mesorhabditis spiculigera</name>
    <dbReference type="NCBI Taxonomy" id="96644"/>
    <lineage>
        <taxon>Eukaryota</taxon>
        <taxon>Metazoa</taxon>
        <taxon>Ecdysozoa</taxon>
        <taxon>Nematoda</taxon>
        <taxon>Chromadorea</taxon>
        <taxon>Rhabditida</taxon>
        <taxon>Rhabditina</taxon>
        <taxon>Rhabditomorpha</taxon>
        <taxon>Rhabditoidea</taxon>
        <taxon>Rhabditidae</taxon>
        <taxon>Mesorhabditinae</taxon>
        <taxon>Mesorhabditis</taxon>
    </lineage>
</organism>
<keyword evidence="1" id="KW-0732">Signal</keyword>
<feature type="chain" id="PRO_5041279282" evidence="1">
    <location>
        <begin position="20"/>
        <end position="390"/>
    </location>
</feature>
<evidence type="ECO:0000313" key="3">
    <source>
        <dbReference type="Proteomes" id="UP001177023"/>
    </source>
</evidence>
<reference evidence="2" key="1">
    <citation type="submission" date="2023-06" db="EMBL/GenBank/DDBJ databases">
        <authorList>
            <person name="Delattre M."/>
        </authorList>
    </citation>
    <scope>NUCLEOTIDE SEQUENCE</scope>
    <source>
        <strain evidence="2">AF72</strain>
    </source>
</reference>
<protein>
    <submittedName>
        <fullName evidence="2">Uncharacterized protein</fullName>
    </submittedName>
</protein>
<dbReference type="EMBL" id="CATQJA010002628">
    <property type="protein sequence ID" value="CAJ0574185.1"/>
    <property type="molecule type" value="Genomic_DNA"/>
</dbReference>
<keyword evidence="3" id="KW-1185">Reference proteome</keyword>
<sequence>MPAPSGIVLFLGLLLVASGYEERHFRAKRSTCNDCTVSGKCQANPSACNDATDGFIEYAPTVTYSVDGTGCKTALVECVGESVVYLWGSYGGQGVLYSQQISNDPTTPLTASINTTCNGDGNWTVYGLTVDNVFSCQSTAKPCATCQLEAAGECVYEPENCDGVLLEYSEPEFTSSINATSGCKTVTVTCRGYDAIYITGFQTDGTPELFYTGWVADNDHSVTTITFMCNGNSTLSYPGISTTYQKKFACQGIWRTEMYFQNCFLAACLVVITLSATTKKPVASCKTCKAIPSGACLQDCAYFNYKAPTIAYNVSAGCRTTTVSCKGYGSVYIIGILPSNATSIVAQAEDNDGSGALLAASATFNCNKNGVLTLGGRNIRQKFACQVAKR</sequence>
<accession>A0AA36G0V5</accession>
<dbReference type="Proteomes" id="UP001177023">
    <property type="component" value="Unassembled WGS sequence"/>
</dbReference>
<evidence type="ECO:0000313" key="2">
    <source>
        <dbReference type="EMBL" id="CAJ0574185.1"/>
    </source>
</evidence>
<proteinExistence type="predicted"/>
<evidence type="ECO:0000256" key="1">
    <source>
        <dbReference type="SAM" id="SignalP"/>
    </source>
</evidence>
<feature type="non-terminal residue" evidence="2">
    <location>
        <position position="390"/>
    </location>
</feature>
<gene>
    <name evidence="2" type="ORF">MSPICULIGERA_LOCUS12525</name>
</gene>
<name>A0AA36G0V5_9BILA</name>